<sequence length="49" mass="5890">MTPDYDCLIQYLEARRDMQGWTDDEWNAATCVIDWLKSELEELKVRQLP</sequence>
<evidence type="ECO:0000313" key="1">
    <source>
        <dbReference type="EMBL" id="QJA54627.1"/>
    </source>
</evidence>
<reference evidence="1" key="1">
    <citation type="submission" date="2020-03" db="EMBL/GenBank/DDBJ databases">
        <title>The deep terrestrial virosphere.</title>
        <authorList>
            <person name="Holmfeldt K."/>
            <person name="Nilsson E."/>
            <person name="Simone D."/>
            <person name="Lopez-Fernandez M."/>
            <person name="Wu X."/>
            <person name="de Brujin I."/>
            <person name="Lundin D."/>
            <person name="Andersson A."/>
            <person name="Bertilsson S."/>
            <person name="Dopson M."/>
        </authorList>
    </citation>
    <scope>NUCLEOTIDE SEQUENCE</scope>
    <source>
        <strain evidence="1">TM448A05409</strain>
    </source>
</reference>
<protein>
    <submittedName>
        <fullName evidence="1">Uncharacterized protein</fullName>
    </submittedName>
</protein>
<gene>
    <name evidence="1" type="ORF">TM448A05409_0011</name>
</gene>
<name>A0A6H2A4W2_9ZZZZ</name>
<organism evidence="1">
    <name type="scientific">viral metagenome</name>
    <dbReference type="NCBI Taxonomy" id="1070528"/>
    <lineage>
        <taxon>unclassified sequences</taxon>
        <taxon>metagenomes</taxon>
        <taxon>organismal metagenomes</taxon>
    </lineage>
</organism>
<dbReference type="EMBL" id="MT144523">
    <property type="protein sequence ID" value="QJA54627.1"/>
    <property type="molecule type" value="Genomic_DNA"/>
</dbReference>
<proteinExistence type="predicted"/>
<dbReference type="AlphaFoldDB" id="A0A6H2A4W2"/>
<accession>A0A6H2A4W2</accession>